<organism evidence="3 4">
    <name type="scientific">Meristemomyces frigidus</name>
    <dbReference type="NCBI Taxonomy" id="1508187"/>
    <lineage>
        <taxon>Eukaryota</taxon>
        <taxon>Fungi</taxon>
        <taxon>Dikarya</taxon>
        <taxon>Ascomycota</taxon>
        <taxon>Pezizomycotina</taxon>
        <taxon>Dothideomycetes</taxon>
        <taxon>Dothideomycetidae</taxon>
        <taxon>Mycosphaerellales</taxon>
        <taxon>Teratosphaeriaceae</taxon>
        <taxon>Meristemomyces</taxon>
    </lineage>
</organism>
<dbReference type="AlphaFoldDB" id="A0AAN7YJD3"/>
<dbReference type="Pfam" id="PF12423">
    <property type="entry name" value="KIF1B"/>
    <property type="match status" value="1"/>
</dbReference>
<dbReference type="InterPro" id="IPR022140">
    <property type="entry name" value="Kinesin-like_KIF1-typ"/>
</dbReference>
<dbReference type="Proteomes" id="UP001310890">
    <property type="component" value="Unassembled WGS sequence"/>
</dbReference>
<comment type="caution">
    <text evidence="3">The sequence shown here is derived from an EMBL/GenBank/DDBJ whole genome shotgun (WGS) entry which is preliminary data.</text>
</comment>
<gene>
    <name evidence="3" type="ORF">LTR62_005022</name>
</gene>
<protein>
    <recommendedName>
        <fullName evidence="2">PH domain-containing protein</fullName>
    </recommendedName>
</protein>
<feature type="region of interest" description="Disordered" evidence="1">
    <location>
        <begin position="256"/>
        <end position="280"/>
    </location>
</feature>
<evidence type="ECO:0000313" key="4">
    <source>
        <dbReference type="Proteomes" id="UP001310890"/>
    </source>
</evidence>
<proteinExistence type="predicted"/>
<sequence length="1076" mass="119735">MTADDLDTPSPSLKHRLGRGHERTSSSVSRTMSDAEGDTSTPAEESPAPWRGGGRHSRDSDWAFARREAANAILGSDQKMSNLTDDELDVLYDDLQRVRATRKARPESRILDFSSFGSNGVASGDVTDSESVTSHRVREKYLSNGTLDNFSLDTALTLPSTPQLVSDEEGEQQQLGVQEQKDAQSAQLGIAKEDMQEQLEMQKLEFQQQLQADEAGTMEIEEMRAEKLKMEASLAEMKEQMESQLREQKEAFEEQLAALKSPSRPTSNRKSLTYSSKPSALPGGLTDRDIFLAKHVLQHWRAQRSISIAASILRNASLLKEAQILSQQMGQNIVFQHTIVDEGHTVSSTYDLVINGVSAEEGEDLHLEEARKPCAGIRVIDFSRCVVRLWSVEKLQTRVRAMRKLAAYRDRPEYLQHFRLEDPFADSCMPEYSRIGDAAIPLAAVFECRVQDFTLEIHSPFTQSVVGIIRLSLEPSSAEAPRETLKFNVVMHELLGFAEREGTEVHAQLFVPGVSEEVGGATTTTLIEGFGEGGVRFGSVHGLSLPLDSPPEASLRVSVFARVTAMHLDKLLSWDDMRDASSSSMVTAGVRPKAPRRLGSRLPESAFVREERHDVFASVQVLEIDEEGKYEAVEVVQRDTLDQGSYQLHQGLQRRVVVTLTSCAGAALPWSSVGSLKAGTVRLVGEDGLVQDADAAQSDVLLPLLSPALIRTLGDGSTLVKMTGQWDSSAHGSLLLDRPTGERYRVQLSLSWEVTSARTTQPMHFSFDLALQTRPRTWFRQNSLLSQLWHNQRVVHSTAQTFAITLKPGVVKRAGDLWKLDTMHVPVAGEEVLDGWAPRGLSLVRDFLEHRKRLRRVAELEAARGWLSLDALSSPARAVVAEGDEYSDRQKDLLTRMLELWQTTPSASELMLLRSQNATPDLEPNGTLSQSTRLSATVDPHTKHPTILKSGWLLSPSTTPLTTTNDTTEPSPRWIRRYAELRKPYMHLYSTAGDEIIAINLTNSRIDREPQVAKLLRRPEGRMAVWAIYATGQAWLFGVRDERERGEWIWGVDRCFGGEGEVLGVEGMEVYEDDEV</sequence>
<feature type="compositionally biased region" description="Polar residues" evidence="1">
    <location>
        <begin position="263"/>
        <end position="278"/>
    </location>
</feature>
<evidence type="ECO:0000256" key="1">
    <source>
        <dbReference type="SAM" id="MobiDB-lite"/>
    </source>
</evidence>
<dbReference type="SUPFAM" id="SSF50729">
    <property type="entry name" value="PH domain-like"/>
    <property type="match status" value="1"/>
</dbReference>
<feature type="compositionally biased region" description="Polar residues" evidence="1">
    <location>
        <begin position="25"/>
        <end position="43"/>
    </location>
</feature>
<feature type="region of interest" description="Disordered" evidence="1">
    <location>
        <begin position="1"/>
        <end position="62"/>
    </location>
</feature>
<feature type="domain" description="PH" evidence="2">
    <location>
        <begin position="946"/>
        <end position="1057"/>
    </location>
</feature>
<evidence type="ECO:0000313" key="3">
    <source>
        <dbReference type="EMBL" id="KAK5117600.1"/>
    </source>
</evidence>
<reference evidence="3" key="1">
    <citation type="submission" date="2023-08" db="EMBL/GenBank/DDBJ databases">
        <title>Black Yeasts Isolated from many extreme environments.</title>
        <authorList>
            <person name="Coleine C."/>
            <person name="Stajich J.E."/>
            <person name="Selbmann L."/>
        </authorList>
    </citation>
    <scope>NUCLEOTIDE SEQUENCE</scope>
    <source>
        <strain evidence="3">CCFEE 5401</strain>
    </source>
</reference>
<dbReference type="InterPro" id="IPR001849">
    <property type="entry name" value="PH_domain"/>
</dbReference>
<accession>A0AAN7YJD3</accession>
<name>A0AAN7YJD3_9PEZI</name>
<dbReference type="PROSITE" id="PS50003">
    <property type="entry name" value="PH_DOMAIN"/>
    <property type="match status" value="1"/>
</dbReference>
<dbReference type="Pfam" id="PF12473">
    <property type="entry name" value="DUF3694"/>
    <property type="match status" value="1"/>
</dbReference>
<dbReference type="EMBL" id="JAVRRL010000004">
    <property type="protein sequence ID" value="KAK5117600.1"/>
    <property type="molecule type" value="Genomic_DNA"/>
</dbReference>
<feature type="region of interest" description="Disordered" evidence="1">
    <location>
        <begin position="163"/>
        <end position="185"/>
    </location>
</feature>
<evidence type="ECO:0000259" key="2">
    <source>
        <dbReference type="PROSITE" id="PS50003"/>
    </source>
</evidence>
<dbReference type="InterPro" id="IPR022164">
    <property type="entry name" value="Kinesin-like"/>
</dbReference>